<dbReference type="Proteomes" id="UP001148018">
    <property type="component" value="Unassembled WGS sequence"/>
</dbReference>
<proteinExistence type="predicted"/>
<evidence type="ECO:0000313" key="1">
    <source>
        <dbReference type="EMBL" id="KAJ3598128.1"/>
    </source>
</evidence>
<dbReference type="AlphaFoldDB" id="A0A9Q0E2W5"/>
<name>A0A9Q0E2W5_9TELE</name>
<sequence length="88" mass="10054">MTQSRMKRGRDGSVLQLSEVHHCLAPPEARLEELEEQIIDFMRWKCFVLLGVAANMPLFSRSEFVHSLTLKDKSTDLVVGRGHRTRGC</sequence>
<comment type="caution">
    <text evidence="1">The sequence shown here is derived from an EMBL/GenBank/DDBJ whole genome shotgun (WGS) entry which is preliminary data.</text>
</comment>
<evidence type="ECO:0000313" key="2">
    <source>
        <dbReference type="Proteomes" id="UP001148018"/>
    </source>
</evidence>
<protein>
    <submittedName>
        <fullName evidence="1">Uncharacterized protein</fullName>
    </submittedName>
</protein>
<keyword evidence="2" id="KW-1185">Reference proteome</keyword>
<accession>A0A9Q0E2W5</accession>
<organism evidence="1 2">
    <name type="scientific">Muraenolepis orangiensis</name>
    <name type="common">Patagonian moray cod</name>
    <dbReference type="NCBI Taxonomy" id="630683"/>
    <lineage>
        <taxon>Eukaryota</taxon>
        <taxon>Metazoa</taxon>
        <taxon>Chordata</taxon>
        <taxon>Craniata</taxon>
        <taxon>Vertebrata</taxon>
        <taxon>Euteleostomi</taxon>
        <taxon>Actinopterygii</taxon>
        <taxon>Neopterygii</taxon>
        <taxon>Teleostei</taxon>
        <taxon>Neoteleostei</taxon>
        <taxon>Acanthomorphata</taxon>
        <taxon>Zeiogadaria</taxon>
        <taxon>Gadariae</taxon>
        <taxon>Gadiformes</taxon>
        <taxon>Muraenolepidoidei</taxon>
        <taxon>Muraenolepididae</taxon>
        <taxon>Muraenolepis</taxon>
    </lineage>
</organism>
<reference evidence="1" key="1">
    <citation type="submission" date="2022-07" db="EMBL/GenBank/DDBJ databases">
        <title>Chromosome-level genome of Muraenolepis orangiensis.</title>
        <authorList>
            <person name="Kim J."/>
        </authorList>
    </citation>
    <scope>NUCLEOTIDE SEQUENCE</scope>
    <source>
        <strain evidence="1">KU_S4_2022</strain>
        <tissue evidence="1">Muscle</tissue>
    </source>
</reference>
<gene>
    <name evidence="1" type="ORF">NHX12_001642</name>
</gene>
<dbReference type="EMBL" id="JANIIK010000109">
    <property type="protein sequence ID" value="KAJ3598128.1"/>
    <property type="molecule type" value="Genomic_DNA"/>
</dbReference>